<reference evidence="1" key="1">
    <citation type="submission" date="2022-10" db="EMBL/GenBank/DDBJ databases">
        <title>Complete Genome of Trichothecium roseum strain YXFP-22015, a Plant Pathogen Isolated from Citrus.</title>
        <authorList>
            <person name="Wang Y."/>
            <person name="Zhu L."/>
        </authorList>
    </citation>
    <scope>NUCLEOTIDE SEQUENCE</scope>
    <source>
        <strain evidence="1">YXFP-22015</strain>
    </source>
</reference>
<protein>
    <submittedName>
        <fullName evidence="1">Uncharacterized protein</fullName>
    </submittedName>
</protein>
<name>A0ACC0V065_9HYPO</name>
<proteinExistence type="predicted"/>
<accession>A0ACC0V065</accession>
<dbReference type="Proteomes" id="UP001163324">
    <property type="component" value="Chromosome 5"/>
</dbReference>
<comment type="caution">
    <text evidence="1">The sequence shown here is derived from an EMBL/GenBank/DDBJ whole genome shotgun (WGS) entry which is preliminary data.</text>
</comment>
<gene>
    <name evidence="1" type="ORF">N3K66_005774</name>
</gene>
<dbReference type="EMBL" id="CM047944">
    <property type="protein sequence ID" value="KAI9899313.1"/>
    <property type="molecule type" value="Genomic_DNA"/>
</dbReference>
<evidence type="ECO:0000313" key="2">
    <source>
        <dbReference type="Proteomes" id="UP001163324"/>
    </source>
</evidence>
<organism evidence="1 2">
    <name type="scientific">Trichothecium roseum</name>
    <dbReference type="NCBI Taxonomy" id="47278"/>
    <lineage>
        <taxon>Eukaryota</taxon>
        <taxon>Fungi</taxon>
        <taxon>Dikarya</taxon>
        <taxon>Ascomycota</taxon>
        <taxon>Pezizomycotina</taxon>
        <taxon>Sordariomycetes</taxon>
        <taxon>Hypocreomycetidae</taxon>
        <taxon>Hypocreales</taxon>
        <taxon>Hypocreales incertae sedis</taxon>
        <taxon>Trichothecium</taxon>
    </lineage>
</organism>
<evidence type="ECO:0000313" key="1">
    <source>
        <dbReference type="EMBL" id="KAI9899313.1"/>
    </source>
</evidence>
<sequence length="814" mass="89863">MWLLESEGELQGRRLWLRPGKTYLFGRTAAEAGQLAVSHNTISRKHLTITLDPVRPDDSLNLSSRSKVTIEDLATKIGTTVDGQKIKGAKHVVKDDSAEILMGKCPSVFRLSYRPVVLTFSFTSKELQTNPLHTLQSRFEQLDIKLLTDYSVEWTTHVVSKKRNTAKGLQALINAKHIVTESFLDVVVEAANAPGGDVLASSGLEQDYEQNWPNALQYVPPPGGEPVQHEEGIYAPDQGRHDIFEGFTFIFYDDTQYNNLLAPITNGGGKAVFEKVQPEVTTVDDFVRFAKSVAGEKGLGEFEDGSEGKGVVLVRYLPSKGSGVEWYTSFLTQVSLRLDHRPIEQSEFLEAILTKDATILRKPLQVESTPNTQTSPTVTRSTRSQRAQAPSQPEPTPEPEATEPQQPAATRSRARRPVRRRFAGFAEDDSDMDEKPAPAPAPAPPAVTIAPPPVEEEGLFVSQQNEEHNDAASVDSGRSGTKRQASALPEDKLMEGMAPAAARFKRQRLEMGEPFASPTPEPEQPEKAPPEPKKIKKEVDILAVAAQHREEEETRARREKEDLAQLPSDVDLSEIRRLNIVEEMPVRGQNGAGAGARTREQDVADGRWNPKWNGMKNFKKFKRRGEAAGRQPVKIIVPLQEARNKEFGVGDDYWLEDESGEKRKSSQQQQQQQRESQPSAPAAATVASSSEAPPPPLKAARVVLSDDSESDQDESSLALEALPLPTRTAGRRRAAAAAQPFADDQGGGTNSTGRSQSSRPTTQSQGQAKRPAPSTSSTDQQASKRQRPTRRTRQTRESDDSDNDEFKFRFGKRR</sequence>
<keyword evidence="2" id="KW-1185">Reference proteome</keyword>